<sequence length="161" mass="18418">MIREMTEQDASRILEIYEMGLLTRNATFETRVPSWSDWDLNHLRHTRFVYEENGKVIGWLALSPVSQRKAYEGVAEVSVYLDTNHLGKGIGSLLMDKGIGSSEKEGIWTLFSSVFPENVATIKLHEKFGFRIIGTREKIAQMDGKWRDTLLLERRSSVIGI</sequence>
<dbReference type="AlphaFoldDB" id="A0A434AYS4"/>
<evidence type="ECO:0000313" key="5">
    <source>
        <dbReference type="Proteomes" id="UP000282985"/>
    </source>
</evidence>
<keyword evidence="2" id="KW-0012">Acyltransferase</keyword>
<dbReference type="InterPro" id="IPR000182">
    <property type="entry name" value="GNAT_dom"/>
</dbReference>
<dbReference type="SUPFAM" id="SSF55729">
    <property type="entry name" value="Acyl-CoA N-acyltransferases (Nat)"/>
    <property type="match status" value="1"/>
</dbReference>
<name>A0A434AYS4_9BACT</name>
<dbReference type="InterPro" id="IPR016181">
    <property type="entry name" value="Acyl_CoA_acyltransferase"/>
</dbReference>
<evidence type="ECO:0000313" key="4">
    <source>
        <dbReference type="EMBL" id="RUT79731.1"/>
    </source>
</evidence>
<keyword evidence="5" id="KW-1185">Reference proteome</keyword>
<reference evidence="4 5" key="1">
    <citation type="submission" date="2018-11" db="EMBL/GenBank/DDBJ databases">
        <title>Parancylomarina longa gen. nov., sp. nov., isolated from sediments of southern Okinawa.</title>
        <authorList>
            <person name="Fu T."/>
        </authorList>
    </citation>
    <scope>NUCLEOTIDE SEQUENCE [LARGE SCALE GENOMIC DNA]</scope>
    <source>
        <strain evidence="4 5">T3-2 S1-C</strain>
    </source>
</reference>
<dbReference type="Proteomes" id="UP000282985">
    <property type="component" value="Unassembled WGS sequence"/>
</dbReference>
<dbReference type="OrthoDB" id="9799096at2"/>
<gene>
    <name evidence="4" type="ORF">DLK05_03285</name>
</gene>
<dbReference type="CDD" id="cd04301">
    <property type="entry name" value="NAT_SF"/>
    <property type="match status" value="1"/>
</dbReference>
<proteinExistence type="predicted"/>
<protein>
    <submittedName>
        <fullName evidence="4">N-acetyltransferase</fullName>
    </submittedName>
</protein>
<comment type="caution">
    <text evidence="4">The sequence shown here is derived from an EMBL/GenBank/DDBJ whole genome shotgun (WGS) entry which is preliminary data.</text>
</comment>
<dbReference type="PANTHER" id="PTHR43072">
    <property type="entry name" value="N-ACETYLTRANSFERASE"/>
    <property type="match status" value="1"/>
</dbReference>
<evidence type="ECO:0000256" key="1">
    <source>
        <dbReference type="ARBA" id="ARBA00022679"/>
    </source>
</evidence>
<keyword evidence="1 4" id="KW-0808">Transferase</keyword>
<organism evidence="4 5">
    <name type="scientific">Ancylomarina longa</name>
    <dbReference type="NCBI Taxonomy" id="2487017"/>
    <lineage>
        <taxon>Bacteria</taxon>
        <taxon>Pseudomonadati</taxon>
        <taxon>Bacteroidota</taxon>
        <taxon>Bacteroidia</taxon>
        <taxon>Marinilabiliales</taxon>
        <taxon>Marinifilaceae</taxon>
        <taxon>Ancylomarina</taxon>
    </lineage>
</organism>
<evidence type="ECO:0000259" key="3">
    <source>
        <dbReference type="PROSITE" id="PS51186"/>
    </source>
</evidence>
<dbReference type="PROSITE" id="PS51186">
    <property type="entry name" value="GNAT"/>
    <property type="match status" value="1"/>
</dbReference>
<dbReference type="EMBL" id="RJJX01000002">
    <property type="protein sequence ID" value="RUT79731.1"/>
    <property type="molecule type" value="Genomic_DNA"/>
</dbReference>
<dbReference type="PANTHER" id="PTHR43072:SF23">
    <property type="entry name" value="UPF0039 PROTEIN C11D3.02C"/>
    <property type="match status" value="1"/>
</dbReference>
<dbReference type="RefSeq" id="WP_127342552.1">
    <property type="nucleotide sequence ID" value="NZ_RJJX01000002.1"/>
</dbReference>
<evidence type="ECO:0000256" key="2">
    <source>
        <dbReference type="ARBA" id="ARBA00023315"/>
    </source>
</evidence>
<dbReference type="GO" id="GO:0016747">
    <property type="term" value="F:acyltransferase activity, transferring groups other than amino-acyl groups"/>
    <property type="evidence" value="ECO:0007669"/>
    <property type="project" value="InterPro"/>
</dbReference>
<dbReference type="Pfam" id="PF00583">
    <property type="entry name" value="Acetyltransf_1"/>
    <property type="match status" value="1"/>
</dbReference>
<accession>A0A434AYS4</accession>
<feature type="domain" description="N-acetyltransferase" evidence="3">
    <location>
        <begin position="1"/>
        <end position="153"/>
    </location>
</feature>
<dbReference type="Gene3D" id="3.40.630.30">
    <property type="match status" value="1"/>
</dbReference>